<dbReference type="Proteomes" id="UP001431209">
    <property type="component" value="Unassembled WGS sequence"/>
</dbReference>
<organism evidence="2 4">
    <name type="scientific">Acrasis kona</name>
    <dbReference type="NCBI Taxonomy" id="1008807"/>
    <lineage>
        <taxon>Eukaryota</taxon>
        <taxon>Discoba</taxon>
        <taxon>Heterolobosea</taxon>
        <taxon>Tetramitia</taxon>
        <taxon>Eutetramitia</taxon>
        <taxon>Acrasidae</taxon>
        <taxon>Acrasis</taxon>
    </lineage>
</organism>
<evidence type="ECO:0000313" key="2">
    <source>
        <dbReference type="EMBL" id="KAL0489234.1"/>
    </source>
</evidence>
<evidence type="ECO:0000256" key="1">
    <source>
        <dbReference type="SAM" id="MobiDB-lite"/>
    </source>
</evidence>
<dbReference type="AlphaFoldDB" id="A0AAW2ZIM8"/>
<comment type="caution">
    <text evidence="2">The sequence shown here is derived from an EMBL/GenBank/DDBJ whole genome shotgun (WGS) entry which is preliminary data.</text>
</comment>
<evidence type="ECO:0000313" key="4">
    <source>
        <dbReference type="Proteomes" id="UP001431209"/>
    </source>
</evidence>
<dbReference type="EMBL" id="JAOPGA020001672">
    <property type="protein sequence ID" value="KAL0490359.1"/>
    <property type="molecule type" value="Genomic_DNA"/>
</dbReference>
<proteinExistence type="predicted"/>
<protein>
    <submittedName>
        <fullName evidence="2">3-isopropylmalate dehydratase small subunit</fullName>
    </submittedName>
</protein>
<feature type="region of interest" description="Disordered" evidence="1">
    <location>
        <begin position="166"/>
        <end position="187"/>
    </location>
</feature>
<accession>A0AAW2ZIM8</accession>
<dbReference type="EMBL" id="JAOPGA020001533">
    <property type="protein sequence ID" value="KAL0489234.1"/>
    <property type="molecule type" value="Genomic_DNA"/>
</dbReference>
<name>A0AAW2ZIM8_9EUKA</name>
<sequence>MVLNKASSRLTERLDKLKTTKLSKQNVKKTTDKNKISKTHKTLEKVTSTASTIQNNAKDSKSKVKKALLSTATNVLGLNINDPLRFQVPEFPKVDHDIIRKDETIDPNVIKAALHKKIYTAPSKDKSIKKPEPSEKPSFFAFHQEAINKDNSLPGLFFMSPCSNQEKKEDEDMMTDKDPSSDPGKKMQALRRYGWGDRWTNEAITCRCAKCELKHIATKSSQCKVFLLVDLDNWGMIPMSSNTTYKSMSQFYSGEGSDHMFIWAMHGSGFRAHLEPNYKAIYDKVISSNDDYVEVQNSMFGYFKKKNHLRVSPTGSHKQSSDLAILNVIKLLRDRVHLIVITKDKQLLSTSEKIHSGKTGTGKLLTINPDTHVNVFKKAQEFYNEIK</sequence>
<evidence type="ECO:0000313" key="3">
    <source>
        <dbReference type="EMBL" id="KAL0490359.1"/>
    </source>
</evidence>
<reference evidence="2 4" key="1">
    <citation type="submission" date="2024-03" db="EMBL/GenBank/DDBJ databases">
        <title>The Acrasis kona genome and developmental transcriptomes reveal deep origins of eukaryotic multicellular pathways.</title>
        <authorList>
            <person name="Sheikh S."/>
            <person name="Fu C.-J."/>
            <person name="Brown M.W."/>
            <person name="Baldauf S.L."/>
        </authorList>
    </citation>
    <scope>NUCLEOTIDE SEQUENCE [LARGE SCALE GENOMIC DNA]</scope>
    <source>
        <strain evidence="2 4">ATCC MYA-3509</strain>
    </source>
</reference>
<gene>
    <name evidence="3" type="ORF">AKO1_006527</name>
    <name evidence="2" type="ORF">AKO1_013758</name>
</gene>
<keyword evidence="4" id="KW-1185">Reference proteome</keyword>
<feature type="compositionally biased region" description="Basic and acidic residues" evidence="1">
    <location>
        <begin position="166"/>
        <end position="185"/>
    </location>
</feature>